<protein>
    <submittedName>
        <fullName evidence="2">Uncharacterized protein</fullName>
    </submittedName>
</protein>
<dbReference type="RefSeq" id="WP_037272444.1">
    <property type="nucleotide sequence ID" value="NZ_KN293979.1"/>
</dbReference>
<accession>A0A0A0HJV7</accession>
<proteinExistence type="predicted"/>
<dbReference type="EMBL" id="AONH01000010">
    <property type="protein sequence ID" value="KGM88137.1"/>
    <property type="molecule type" value="Genomic_DNA"/>
</dbReference>
<sequence>MDVLTPDRILTIAGFLGVLVLAWAVIRHKRAPLSARLASIRQLELTETLNLGGDSRALLLKAEGQTVLVVMGRRSGTALTLLPRAEGTTA</sequence>
<dbReference type="STRING" id="215743.ROSMUCSMR3_01294"/>
<gene>
    <name evidence="2" type="ORF">rosmuc_01831</name>
</gene>
<dbReference type="Proteomes" id="UP000030021">
    <property type="component" value="Unassembled WGS sequence"/>
</dbReference>
<organism evidence="2 3">
    <name type="scientific">Roseovarius mucosus DSM 17069</name>
    <dbReference type="NCBI Taxonomy" id="1288298"/>
    <lineage>
        <taxon>Bacteria</taxon>
        <taxon>Pseudomonadati</taxon>
        <taxon>Pseudomonadota</taxon>
        <taxon>Alphaproteobacteria</taxon>
        <taxon>Rhodobacterales</taxon>
        <taxon>Roseobacteraceae</taxon>
        <taxon>Roseovarius</taxon>
    </lineage>
</organism>
<evidence type="ECO:0000256" key="1">
    <source>
        <dbReference type="SAM" id="Phobius"/>
    </source>
</evidence>
<keyword evidence="1" id="KW-0812">Transmembrane</keyword>
<evidence type="ECO:0000313" key="2">
    <source>
        <dbReference type="EMBL" id="KGM88137.1"/>
    </source>
</evidence>
<dbReference type="HOGENOM" id="CLU_2510540_0_0_5"/>
<dbReference type="AlphaFoldDB" id="A0A0A0HJV7"/>
<evidence type="ECO:0000313" key="3">
    <source>
        <dbReference type="Proteomes" id="UP000030021"/>
    </source>
</evidence>
<dbReference type="OrthoDB" id="7745775at2"/>
<comment type="caution">
    <text evidence="2">The sequence shown here is derived from an EMBL/GenBank/DDBJ whole genome shotgun (WGS) entry which is preliminary data.</text>
</comment>
<feature type="transmembrane region" description="Helical" evidence="1">
    <location>
        <begin position="6"/>
        <end position="26"/>
    </location>
</feature>
<name>A0A0A0HJV7_9RHOB</name>
<reference evidence="2 3" key="1">
    <citation type="submission" date="2013-01" db="EMBL/GenBank/DDBJ databases">
        <authorList>
            <person name="Fiebig A."/>
            <person name="Goeker M."/>
            <person name="Klenk H.-P.P."/>
        </authorList>
    </citation>
    <scope>NUCLEOTIDE SEQUENCE [LARGE SCALE GENOMIC DNA]</scope>
    <source>
        <strain evidence="2 3">DSM 17069</strain>
    </source>
</reference>
<keyword evidence="1" id="KW-1133">Transmembrane helix</keyword>
<dbReference type="PATRIC" id="fig|1288298.3.peg.1846"/>
<dbReference type="eggNOG" id="ENOG50312CN">
    <property type="taxonomic scope" value="Bacteria"/>
</dbReference>
<keyword evidence="1" id="KW-0472">Membrane</keyword>